<name>A0A6A6Z0Z8_9PEZI</name>
<feature type="signal peptide" evidence="1">
    <location>
        <begin position="1"/>
        <end position="21"/>
    </location>
</feature>
<evidence type="ECO:0000256" key="1">
    <source>
        <dbReference type="SAM" id="SignalP"/>
    </source>
</evidence>
<dbReference type="AlphaFoldDB" id="A0A6A6Z0Z8"/>
<reference evidence="4" key="3">
    <citation type="submission" date="2025-04" db="UniProtKB">
        <authorList>
            <consortium name="RefSeq"/>
        </authorList>
    </citation>
    <scope>IDENTIFICATION</scope>
    <source>
        <strain evidence="4">CBS 304.34</strain>
    </source>
</reference>
<reference evidence="4" key="2">
    <citation type="submission" date="2020-04" db="EMBL/GenBank/DDBJ databases">
        <authorList>
            <consortium name="NCBI Genome Project"/>
        </authorList>
    </citation>
    <scope>NUCLEOTIDE SEQUENCE</scope>
    <source>
        <strain evidence="4">CBS 304.34</strain>
    </source>
</reference>
<evidence type="ECO:0000313" key="3">
    <source>
        <dbReference type="Proteomes" id="UP000504636"/>
    </source>
</evidence>
<dbReference type="OrthoDB" id="3800526at2759"/>
<keyword evidence="1" id="KW-0732">Signal</keyword>
<accession>A0A6A6Z0Z8</accession>
<evidence type="ECO:0000313" key="2">
    <source>
        <dbReference type="EMBL" id="KAF2814700.1"/>
    </source>
</evidence>
<reference evidence="2 4" key="1">
    <citation type="journal article" date="2020" name="Stud. Mycol.">
        <title>101 Dothideomycetes genomes: a test case for predicting lifestyles and emergence of pathogens.</title>
        <authorList>
            <person name="Haridas S."/>
            <person name="Albert R."/>
            <person name="Binder M."/>
            <person name="Bloem J."/>
            <person name="Labutti K."/>
            <person name="Salamov A."/>
            <person name="Andreopoulos B."/>
            <person name="Baker S."/>
            <person name="Barry K."/>
            <person name="Bills G."/>
            <person name="Bluhm B."/>
            <person name="Cannon C."/>
            <person name="Castanera R."/>
            <person name="Culley D."/>
            <person name="Daum C."/>
            <person name="Ezra D."/>
            <person name="Gonzalez J."/>
            <person name="Henrissat B."/>
            <person name="Kuo A."/>
            <person name="Liang C."/>
            <person name="Lipzen A."/>
            <person name="Lutzoni F."/>
            <person name="Magnuson J."/>
            <person name="Mondo S."/>
            <person name="Nolan M."/>
            <person name="Ohm R."/>
            <person name="Pangilinan J."/>
            <person name="Park H.-J."/>
            <person name="Ramirez L."/>
            <person name="Alfaro M."/>
            <person name="Sun H."/>
            <person name="Tritt A."/>
            <person name="Yoshinaga Y."/>
            <person name="Zwiers L.-H."/>
            <person name="Turgeon B."/>
            <person name="Goodwin S."/>
            <person name="Spatafora J."/>
            <person name="Crous P."/>
            <person name="Grigoriev I."/>
        </authorList>
    </citation>
    <scope>NUCLEOTIDE SEQUENCE</scope>
    <source>
        <strain evidence="2 4">CBS 304.34</strain>
    </source>
</reference>
<dbReference type="Proteomes" id="UP000504636">
    <property type="component" value="Unplaced"/>
</dbReference>
<dbReference type="GeneID" id="54464220"/>
<feature type="chain" id="PRO_5044629531" evidence="1">
    <location>
        <begin position="22"/>
        <end position="568"/>
    </location>
</feature>
<dbReference type="RefSeq" id="XP_033581664.1">
    <property type="nucleotide sequence ID" value="XM_033723327.1"/>
</dbReference>
<organism evidence="2">
    <name type="scientific">Mytilinidion resinicola</name>
    <dbReference type="NCBI Taxonomy" id="574789"/>
    <lineage>
        <taxon>Eukaryota</taxon>
        <taxon>Fungi</taxon>
        <taxon>Dikarya</taxon>
        <taxon>Ascomycota</taxon>
        <taxon>Pezizomycotina</taxon>
        <taxon>Dothideomycetes</taxon>
        <taxon>Pleosporomycetidae</taxon>
        <taxon>Mytilinidiales</taxon>
        <taxon>Mytilinidiaceae</taxon>
        <taxon>Mytilinidion</taxon>
    </lineage>
</organism>
<keyword evidence="3" id="KW-1185">Reference proteome</keyword>
<sequence>MVHPFVKTLLFVLGILTLASATPVQKKKTQKSSKDGDCTDWETLTEKVWEKWNVTDWLKEEENSHYTGGSLISHLRNKYAPNLKDSDFECILRVGGKCAPIKCSYFQTVSQNGSEDDQRKAWYAFGKISNMAAEHQELWRANVAETILDVTSGNRPDVYRFTIDEETTNVLINASFVTQRIFMKIYMSLIAFDFFFGLPDDQVAKALEKKAGIIAAIKGMTEKYQNFPTFDDLEPWRNDTWVKEHPSVEPNGYSDFEQTLSDASNTGYSVNRHISLSEMLTGRYATRRTNPVQFFKDSTRHHYLALAINYFWKLNRAYIAVADVPLGECDSDSRGNAAIRVCLPDYPDKSFWFYYISRIEDKSETRSTNTLAPPPHFIQLKKNTKRHENVTVEEITRRSWQYYLSNKNALVDPNSWIDKFETSMTNQTGGQRQLDAYTAWKGQALFNIPVAYAPRGDTISSINTEKLMHYPCRTGVENWIDEGQEEEDTHDFLQASRIWLSYSWSIWCDNPKGSRADCKQHRVATYDFLVEGVKIHSHLEPWYACLKPASADGMGWVPGELSETDKEG</sequence>
<dbReference type="EMBL" id="MU003694">
    <property type="protein sequence ID" value="KAF2814700.1"/>
    <property type="molecule type" value="Genomic_DNA"/>
</dbReference>
<evidence type="ECO:0000313" key="4">
    <source>
        <dbReference type="RefSeq" id="XP_033581664.1"/>
    </source>
</evidence>
<gene>
    <name evidence="2 4" type="ORF">BDZ99DRAFT_494626</name>
</gene>
<protein>
    <submittedName>
        <fullName evidence="2 4">Uncharacterized protein</fullName>
    </submittedName>
</protein>
<proteinExistence type="predicted"/>